<accession>A0A0D6M8V7</accession>
<dbReference type="EMBL" id="KE124804">
    <property type="protein sequence ID" value="EPB78861.1"/>
    <property type="molecule type" value="Genomic_DNA"/>
</dbReference>
<reference evidence="2 3" key="1">
    <citation type="submission" date="2013-05" db="EMBL/GenBank/DDBJ databases">
        <title>Draft genome of the parasitic nematode Anyclostoma ceylanicum.</title>
        <authorList>
            <person name="Mitreva M."/>
        </authorList>
    </citation>
    <scope>NUCLEOTIDE SEQUENCE [LARGE SCALE GENOMIC DNA]</scope>
</reference>
<dbReference type="Proteomes" id="UP000054495">
    <property type="component" value="Unassembled WGS sequence"/>
</dbReference>
<feature type="compositionally biased region" description="Acidic residues" evidence="1">
    <location>
        <begin position="48"/>
        <end position="57"/>
    </location>
</feature>
<dbReference type="AlphaFoldDB" id="A0A0D6M8V7"/>
<protein>
    <submittedName>
        <fullName evidence="2">Uncharacterized protein</fullName>
    </submittedName>
</protein>
<name>A0A0D6M8V7_9BILA</name>
<evidence type="ECO:0000313" key="3">
    <source>
        <dbReference type="Proteomes" id="UP000054495"/>
    </source>
</evidence>
<feature type="region of interest" description="Disordered" evidence="1">
    <location>
        <begin position="48"/>
        <end position="75"/>
    </location>
</feature>
<feature type="compositionally biased region" description="Basic and acidic residues" evidence="1">
    <location>
        <begin position="10"/>
        <end position="23"/>
    </location>
</feature>
<proteinExistence type="predicted"/>
<evidence type="ECO:0000313" key="2">
    <source>
        <dbReference type="EMBL" id="EPB78861.1"/>
    </source>
</evidence>
<evidence type="ECO:0000256" key="1">
    <source>
        <dbReference type="SAM" id="MobiDB-lite"/>
    </source>
</evidence>
<feature type="region of interest" description="Disordered" evidence="1">
    <location>
        <begin position="1"/>
        <end position="23"/>
    </location>
</feature>
<sequence>MCEEGSIEVKATEGVDHAPDDNDRAASHSAITLVNIAVAVDFGIVDEETGEEEEDEGTTTGVTMIDGGSEDHGTVDPTMDLIEVIESFVETEFCNMIYLYLVSF</sequence>
<keyword evidence="3" id="KW-1185">Reference proteome</keyword>
<organism evidence="2 3">
    <name type="scientific">Ancylostoma ceylanicum</name>
    <dbReference type="NCBI Taxonomy" id="53326"/>
    <lineage>
        <taxon>Eukaryota</taxon>
        <taxon>Metazoa</taxon>
        <taxon>Ecdysozoa</taxon>
        <taxon>Nematoda</taxon>
        <taxon>Chromadorea</taxon>
        <taxon>Rhabditida</taxon>
        <taxon>Rhabditina</taxon>
        <taxon>Rhabditomorpha</taxon>
        <taxon>Strongyloidea</taxon>
        <taxon>Ancylostomatidae</taxon>
        <taxon>Ancylostomatinae</taxon>
        <taxon>Ancylostoma</taxon>
    </lineage>
</organism>
<gene>
    <name evidence="2" type="ORF">ANCCEY_02038</name>
</gene>